<protein>
    <submittedName>
        <fullName evidence="1">Uncharacterized protein</fullName>
    </submittedName>
</protein>
<reference evidence="1" key="1">
    <citation type="submission" date="2015-06" db="UniProtKB">
        <authorList>
            <consortium name="EnsemblPlants"/>
        </authorList>
    </citation>
    <scope>IDENTIFICATION</scope>
</reference>
<organism evidence="1">
    <name type="scientific">Aegilops tauschii</name>
    <name type="common">Tausch's goatgrass</name>
    <name type="synonym">Aegilops squarrosa</name>
    <dbReference type="NCBI Taxonomy" id="37682"/>
    <lineage>
        <taxon>Eukaryota</taxon>
        <taxon>Viridiplantae</taxon>
        <taxon>Streptophyta</taxon>
        <taxon>Embryophyta</taxon>
        <taxon>Tracheophyta</taxon>
        <taxon>Spermatophyta</taxon>
        <taxon>Magnoliopsida</taxon>
        <taxon>Liliopsida</taxon>
        <taxon>Poales</taxon>
        <taxon>Poaceae</taxon>
        <taxon>BOP clade</taxon>
        <taxon>Pooideae</taxon>
        <taxon>Triticodae</taxon>
        <taxon>Triticeae</taxon>
        <taxon>Triticinae</taxon>
        <taxon>Aegilops</taxon>
    </lineage>
</organism>
<dbReference type="EnsemblPlants" id="EMT11392">
    <property type="protein sequence ID" value="EMT11392"/>
    <property type="gene ID" value="F775_23895"/>
</dbReference>
<accession>M8B3S7</accession>
<evidence type="ECO:0000313" key="1">
    <source>
        <dbReference type="EnsemblPlants" id="EMT11392"/>
    </source>
</evidence>
<proteinExistence type="predicted"/>
<name>M8B3S7_AEGTA</name>
<sequence>MQMGDRCIRVTIHHCFFDSMRPIYAVQQGPPLQQNYTRDWGIYAVCDIVKAQVTHLSCIQCNIYDEQMKTVFKYMPEKSTGGRGGGGAAVVGALALSRASPGKAMGIFFAMGTKGSVPRLRHCHLLSTSMPTREKIHGANSIPINIRCCIVRPESLDVGKFEEACAVVLLHIFFFVSIVVSFSVFFFEQLATIKAIKHVKNCNSKV</sequence>
<dbReference type="AlphaFoldDB" id="M8B3S7"/>